<name>A0ABQ8U0B9_9EUKA</name>
<dbReference type="Gene3D" id="2.60.120.10">
    <property type="entry name" value="Jelly Rolls"/>
    <property type="match status" value="2"/>
</dbReference>
<evidence type="ECO:0000256" key="2">
    <source>
        <dbReference type="RuleBase" id="RU003457"/>
    </source>
</evidence>
<dbReference type="PANTHER" id="PTHR13903:SF8">
    <property type="entry name" value="PIRIN"/>
    <property type="match status" value="1"/>
</dbReference>
<dbReference type="InterPro" id="IPR003829">
    <property type="entry name" value="Pirin_N_dom"/>
</dbReference>
<dbReference type="InterPro" id="IPR008778">
    <property type="entry name" value="Pirin_C_dom"/>
</dbReference>
<evidence type="ECO:0000259" key="5">
    <source>
        <dbReference type="Pfam" id="PF05726"/>
    </source>
</evidence>
<dbReference type="InterPro" id="IPR014710">
    <property type="entry name" value="RmlC-like_jellyroll"/>
</dbReference>
<protein>
    <submittedName>
        <fullName evidence="6">Pirin family protein</fullName>
    </submittedName>
</protein>
<feature type="domain" description="Pirin C-terminal" evidence="5">
    <location>
        <begin position="362"/>
        <end position="466"/>
    </location>
</feature>
<dbReference type="Proteomes" id="UP001141327">
    <property type="component" value="Unassembled WGS sequence"/>
</dbReference>
<dbReference type="Pfam" id="PF02678">
    <property type="entry name" value="Pirin"/>
    <property type="match status" value="1"/>
</dbReference>
<gene>
    <name evidence="6" type="ORF">PAPYR_13364</name>
</gene>
<dbReference type="InterPro" id="IPR012093">
    <property type="entry name" value="Pirin"/>
</dbReference>
<dbReference type="SUPFAM" id="SSF51182">
    <property type="entry name" value="RmlC-like cupins"/>
    <property type="match status" value="1"/>
</dbReference>
<comment type="caution">
    <text evidence="6">The sequence shown here is derived from an EMBL/GenBank/DDBJ whole genome shotgun (WGS) entry which is preliminary data.</text>
</comment>
<reference evidence="6" key="1">
    <citation type="journal article" date="2022" name="bioRxiv">
        <title>Genomics of Preaxostyla Flagellates Illuminates Evolutionary Transitions and the Path Towards Mitochondrial Loss.</title>
        <authorList>
            <person name="Novak L.V.F."/>
            <person name="Treitli S.C."/>
            <person name="Pyrih J."/>
            <person name="Halakuc P."/>
            <person name="Pipaliya S.V."/>
            <person name="Vacek V."/>
            <person name="Brzon O."/>
            <person name="Soukal P."/>
            <person name="Eme L."/>
            <person name="Dacks J.B."/>
            <person name="Karnkowska A."/>
            <person name="Elias M."/>
            <person name="Hampl V."/>
        </authorList>
    </citation>
    <scope>NUCLEOTIDE SEQUENCE</scope>
    <source>
        <strain evidence="6">RCP-MX</strain>
    </source>
</reference>
<sequence length="469" mass="50345">MRALYACVNPFLYSGTLLHRDLAGSPGLSVGVVGLGAPQPGPLSITGGLTTHRIRTEAPGIPNSGAAAGISPRTTPPPPHHPHAAVSPLRSPSRPPGATLRLPVDIPQVPSLSPTITPLYHRPLAPAPAAPAPLDLDTSWAILPLPLIYSHSLIILSLVYLSWTDLFRIYIYPAQETSMHSRSRTLRKVIPGVQTSDGAGVILRRSLGSRGEESWADPFLMCDEFGSNNPEDYIAGFPSHPHRGFETITYMLAGEFEHRDHMGSVGRLSAGGVQWMTAGRGVIHSEMPLMKEGRLQGFQIWLNLPRAEKMKPPVYRPLTPEMIPTIRVGRAEIKVIAGALQSDDGHQVTGPVRGVATDPTFFDVSIQPGQICTIPLPEDHTAWLYPFAGAVAVGPVDSTRVLQPHHAGILSTGAPQVRITTSGTIPARFILLAARPIHEPVCQDGPFVMNTPEEIAQAFADYEAGTLCG</sequence>
<dbReference type="InterPro" id="IPR011051">
    <property type="entry name" value="RmlC_Cupin_sf"/>
</dbReference>
<evidence type="ECO:0000313" key="7">
    <source>
        <dbReference type="Proteomes" id="UP001141327"/>
    </source>
</evidence>
<proteinExistence type="inferred from homology"/>
<evidence type="ECO:0000313" key="6">
    <source>
        <dbReference type="EMBL" id="KAJ4452471.1"/>
    </source>
</evidence>
<evidence type="ECO:0000256" key="3">
    <source>
        <dbReference type="SAM" id="MobiDB-lite"/>
    </source>
</evidence>
<dbReference type="EMBL" id="JAPMOS010000495">
    <property type="protein sequence ID" value="KAJ4452471.1"/>
    <property type="molecule type" value="Genomic_DNA"/>
</dbReference>
<feature type="domain" description="Pirin N-terminal" evidence="4">
    <location>
        <begin position="204"/>
        <end position="302"/>
    </location>
</feature>
<dbReference type="CDD" id="cd02247">
    <property type="entry name" value="cupin_pirin_C"/>
    <property type="match status" value="1"/>
</dbReference>
<feature type="region of interest" description="Disordered" evidence="3">
    <location>
        <begin position="55"/>
        <end position="104"/>
    </location>
</feature>
<dbReference type="CDD" id="cd02909">
    <property type="entry name" value="cupin_pirin_N"/>
    <property type="match status" value="1"/>
</dbReference>
<accession>A0ABQ8U0B9</accession>
<evidence type="ECO:0000259" key="4">
    <source>
        <dbReference type="Pfam" id="PF02678"/>
    </source>
</evidence>
<dbReference type="Pfam" id="PF05726">
    <property type="entry name" value="Pirin_C"/>
    <property type="match status" value="1"/>
</dbReference>
<dbReference type="PANTHER" id="PTHR13903">
    <property type="entry name" value="PIRIN-RELATED"/>
    <property type="match status" value="1"/>
</dbReference>
<evidence type="ECO:0000256" key="1">
    <source>
        <dbReference type="ARBA" id="ARBA00008416"/>
    </source>
</evidence>
<keyword evidence="7" id="KW-1185">Reference proteome</keyword>
<comment type="similarity">
    <text evidence="1 2">Belongs to the pirin family.</text>
</comment>
<organism evidence="6 7">
    <name type="scientific">Paratrimastix pyriformis</name>
    <dbReference type="NCBI Taxonomy" id="342808"/>
    <lineage>
        <taxon>Eukaryota</taxon>
        <taxon>Metamonada</taxon>
        <taxon>Preaxostyla</taxon>
        <taxon>Paratrimastigidae</taxon>
        <taxon>Paratrimastix</taxon>
    </lineage>
</organism>